<gene>
    <name evidence="1" type="ORF">ACFOFO_21530</name>
</gene>
<dbReference type="SUPFAM" id="SSF69047">
    <property type="entry name" value="Hypothetical protein YjbJ"/>
    <property type="match status" value="1"/>
</dbReference>
<dbReference type="Proteomes" id="UP001595530">
    <property type="component" value="Unassembled WGS sequence"/>
</dbReference>
<keyword evidence="2" id="KW-1185">Reference proteome</keyword>
<comment type="caution">
    <text evidence="1">The sequence shown here is derived from an EMBL/GenBank/DDBJ whole genome shotgun (WGS) entry which is preliminary data.</text>
</comment>
<dbReference type="EMBL" id="JBHRTP010000081">
    <property type="protein sequence ID" value="MFC3110508.1"/>
    <property type="molecule type" value="Genomic_DNA"/>
</dbReference>
<sequence length="49" mass="5408">MPLQWSKLKNVQVDEIAGTRDQFAGKIQKSYGIGKEEADSVPKAGQFRG</sequence>
<dbReference type="InterPro" id="IPR036629">
    <property type="entry name" value="YjbJ_sf"/>
</dbReference>
<dbReference type="Gene3D" id="1.10.1470.10">
    <property type="entry name" value="YjbJ"/>
    <property type="match status" value="1"/>
</dbReference>
<evidence type="ECO:0008006" key="3">
    <source>
        <dbReference type="Google" id="ProtNLM"/>
    </source>
</evidence>
<reference evidence="2" key="1">
    <citation type="journal article" date="2019" name="Int. J. Syst. Evol. Microbiol.">
        <title>The Global Catalogue of Microorganisms (GCM) 10K type strain sequencing project: providing services to taxonomists for standard genome sequencing and annotation.</title>
        <authorList>
            <consortium name="The Broad Institute Genomics Platform"/>
            <consortium name="The Broad Institute Genome Sequencing Center for Infectious Disease"/>
            <person name="Wu L."/>
            <person name="Ma J."/>
        </authorList>
    </citation>
    <scope>NUCLEOTIDE SEQUENCE [LARGE SCALE GENOMIC DNA]</scope>
    <source>
        <strain evidence="2">KCTC 42986</strain>
    </source>
</reference>
<dbReference type="RefSeq" id="WP_390329140.1">
    <property type="nucleotide sequence ID" value="NZ_JBHRTP010000081.1"/>
</dbReference>
<evidence type="ECO:0000313" key="2">
    <source>
        <dbReference type="Proteomes" id="UP001595530"/>
    </source>
</evidence>
<name>A0ABV7F5Y6_9BURK</name>
<organism evidence="1 2">
    <name type="scientific">Undibacterium arcticum</name>
    <dbReference type="NCBI Taxonomy" id="1762892"/>
    <lineage>
        <taxon>Bacteria</taxon>
        <taxon>Pseudomonadati</taxon>
        <taxon>Pseudomonadota</taxon>
        <taxon>Betaproteobacteria</taxon>
        <taxon>Burkholderiales</taxon>
        <taxon>Oxalobacteraceae</taxon>
        <taxon>Undibacterium</taxon>
    </lineage>
</organism>
<proteinExistence type="predicted"/>
<evidence type="ECO:0000313" key="1">
    <source>
        <dbReference type="EMBL" id="MFC3110508.1"/>
    </source>
</evidence>
<accession>A0ABV7F5Y6</accession>
<protein>
    <recommendedName>
        <fullName evidence="3">General stress protein CsbD</fullName>
    </recommendedName>
</protein>